<proteinExistence type="predicted"/>
<dbReference type="PATRIC" id="fig|1244869.3.peg.66"/>
<dbReference type="EMBL" id="AONQ01000001">
    <property type="protein sequence ID" value="EME71983.1"/>
    <property type="molecule type" value="Genomic_DNA"/>
</dbReference>
<accession>M3AGJ2</accession>
<protein>
    <submittedName>
        <fullName evidence="1">Uncharacterized protein</fullName>
    </submittedName>
</protein>
<name>M3AGJ2_9PROT</name>
<evidence type="ECO:0000313" key="2">
    <source>
        <dbReference type="Proteomes" id="UP000011744"/>
    </source>
</evidence>
<gene>
    <name evidence="1" type="ORF">H261_00350</name>
</gene>
<comment type="caution">
    <text evidence="1">The sequence shown here is derived from an EMBL/GenBank/DDBJ whole genome shotgun (WGS) entry which is preliminary data.</text>
</comment>
<organism evidence="1 2">
    <name type="scientific">Paramagnetospirillum caucaseum</name>
    <dbReference type="NCBI Taxonomy" id="1244869"/>
    <lineage>
        <taxon>Bacteria</taxon>
        <taxon>Pseudomonadati</taxon>
        <taxon>Pseudomonadota</taxon>
        <taxon>Alphaproteobacteria</taxon>
        <taxon>Rhodospirillales</taxon>
        <taxon>Magnetospirillaceae</taxon>
        <taxon>Paramagnetospirillum</taxon>
    </lineage>
</organism>
<evidence type="ECO:0000313" key="1">
    <source>
        <dbReference type="EMBL" id="EME71983.1"/>
    </source>
</evidence>
<dbReference type="STRING" id="1244869.H261_00350"/>
<reference evidence="1 2" key="1">
    <citation type="journal article" date="2014" name="Genome Announc.">
        <title>Draft Genome Sequence of Magnetospirillum sp. Strain SO-1, a Freshwater Magnetotactic Bacterium Isolated from the Ol'khovka River, Russia.</title>
        <authorList>
            <person name="Grouzdev D.S."/>
            <person name="Dziuba M.V."/>
            <person name="Sukhacheva M.S."/>
            <person name="Mardanov A.V."/>
            <person name="Beletskiy A.V."/>
            <person name="Kuznetsov B.B."/>
            <person name="Skryabin K.G."/>
        </authorList>
    </citation>
    <scope>NUCLEOTIDE SEQUENCE [LARGE SCALE GENOMIC DNA]</scope>
    <source>
        <strain evidence="1 2">SO-1</strain>
    </source>
</reference>
<sequence length="66" mass="7395">MEAQMEEHWTSAAHEMVAYFGREAVSVAARRAAELARRGDWPAADRAMLLLSRVERLNREMGAGHA</sequence>
<keyword evidence="2" id="KW-1185">Reference proteome</keyword>
<dbReference type="AlphaFoldDB" id="M3AGJ2"/>
<dbReference type="Proteomes" id="UP000011744">
    <property type="component" value="Unassembled WGS sequence"/>
</dbReference>